<accession>A0A1X0P7Q3</accession>
<keyword evidence="2" id="KW-1133">Transmembrane helix</keyword>
<proteinExistence type="predicted"/>
<dbReference type="PROSITE" id="PS51335">
    <property type="entry name" value="ELMO"/>
    <property type="match status" value="1"/>
</dbReference>
<feature type="transmembrane region" description="Helical" evidence="2">
    <location>
        <begin position="12"/>
        <end position="32"/>
    </location>
</feature>
<protein>
    <submittedName>
        <fullName evidence="4">Engulfment and cell motility ELM family protein</fullName>
    </submittedName>
</protein>
<evidence type="ECO:0000313" key="5">
    <source>
        <dbReference type="Proteomes" id="UP000192257"/>
    </source>
</evidence>
<dbReference type="PANTHER" id="PTHR12771">
    <property type="entry name" value="ENGULFMENT AND CELL MOTILITY"/>
    <property type="match status" value="1"/>
</dbReference>
<keyword evidence="5" id="KW-1185">Reference proteome</keyword>
<evidence type="ECO:0000259" key="3">
    <source>
        <dbReference type="PROSITE" id="PS51335"/>
    </source>
</evidence>
<evidence type="ECO:0000256" key="2">
    <source>
        <dbReference type="SAM" id="Phobius"/>
    </source>
</evidence>
<feature type="compositionally biased region" description="Polar residues" evidence="1">
    <location>
        <begin position="339"/>
        <end position="361"/>
    </location>
</feature>
<dbReference type="PANTHER" id="PTHR12771:SF51">
    <property type="entry name" value="LD01482P"/>
    <property type="match status" value="1"/>
</dbReference>
<dbReference type="Proteomes" id="UP000192257">
    <property type="component" value="Unassembled WGS sequence"/>
</dbReference>
<keyword evidence="2" id="KW-0472">Membrane</keyword>
<feature type="compositionally biased region" description="Basic and acidic residues" evidence="1">
    <location>
        <begin position="362"/>
        <end position="376"/>
    </location>
</feature>
<dbReference type="AlphaFoldDB" id="A0A1X0P7Q3"/>
<name>A0A1X0P7Q3_9TRYP</name>
<feature type="region of interest" description="Disordered" evidence="1">
    <location>
        <begin position="132"/>
        <end position="164"/>
    </location>
</feature>
<feature type="compositionally biased region" description="Low complexity" evidence="1">
    <location>
        <begin position="141"/>
        <end position="164"/>
    </location>
</feature>
<dbReference type="InterPro" id="IPR006816">
    <property type="entry name" value="ELMO_dom"/>
</dbReference>
<feature type="region of interest" description="Disordered" evidence="1">
    <location>
        <begin position="333"/>
        <end position="383"/>
    </location>
</feature>
<dbReference type="Pfam" id="PF04727">
    <property type="entry name" value="ELMO_CED12"/>
    <property type="match status" value="1"/>
</dbReference>
<dbReference type="OrthoDB" id="67155at2759"/>
<sequence length="449" mass="50005">MWFSSRNIQSDVAVALVIVGVAGVITVLYHRSHKSRTGGWIPSLPSSLSSLTSLLLPSSLLSLSSRRRRRPVRLVISANQRPELATRQAITHINRGDITTLGELMYFFRGKNEKQILLDDVHYAYLQRTLPTSSTALPPSTDDTPTKTTTKTTTTTTTTTTANTNTTIKSDKDISASPHAVCLLQRLTRCAAQAARLQAERATPFNPASPADNKLLRELWEAAGLAPDDFAPSSPAWAALGFQGLNPTTDLRGGGILALRQLVHFAQTHNDAFKEMMAFNKKALDEGEHHWYLLAVVSIHFTTQLILQQDYKMDLPQLEVLYDTVIKQEKVEEKDSDGVVSSDQAGKESTTAMEQSTSQSNEENKSNDNIENEKKTSSSSSSRICEQESDFEEGFFTLHHQLLLHFKNCWHRDLPHVMEYNNYIPSVYESFVSESARCLNAEESTKDTS</sequence>
<keyword evidence="2" id="KW-0812">Transmembrane</keyword>
<dbReference type="GeneID" id="39981299"/>
<gene>
    <name evidence="4" type="ORF">TM35_000022010</name>
</gene>
<dbReference type="EMBL" id="NBCO01000002">
    <property type="protein sequence ID" value="ORC92875.1"/>
    <property type="molecule type" value="Genomic_DNA"/>
</dbReference>
<feature type="domain" description="ELMO" evidence="3">
    <location>
        <begin position="211"/>
        <end position="435"/>
    </location>
</feature>
<comment type="caution">
    <text evidence="4">The sequence shown here is derived from an EMBL/GenBank/DDBJ whole genome shotgun (WGS) entry which is preliminary data.</text>
</comment>
<evidence type="ECO:0000256" key="1">
    <source>
        <dbReference type="SAM" id="MobiDB-lite"/>
    </source>
</evidence>
<organism evidence="4 5">
    <name type="scientific">Trypanosoma theileri</name>
    <dbReference type="NCBI Taxonomy" id="67003"/>
    <lineage>
        <taxon>Eukaryota</taxon>
        <taxon>Discoba</taxon>
        <taxon>Euglenozoa</taxon>
        <taxon>Kinetoplastea</taxon>
        <taxon>Metakinetoplastina</taxon>
        <taxon>Trypanosomatida</taxon>
        <taxon>Trypanosomatidae</taxon>
        <taxon>Trypanosoma</taxon>
    </lineage>
</organism>
<dbReference type="VEuPathDB" id="TriTrypDB:TM35_000022010"/>
<reference evidence="4 5" key="1">
    <citation type="submission" date="2017-03" db="EMBL/GenBank/DDBJ databases">
        <title>An alternative strategy for trypanosome survival in the mammalian bloodstream revealed through genome and transcriptome analysis of the ubiquitous bovine parasite Trypanosoma (Megatrypanum) theileri.</title>
        <authorList>
            <person name="Kelly S."/>
            <person name="Ivens A."/>
            <person name="Mott A."/>
            <person name="O'Neill E."/>
            <person name="Emms D."/>
            <person name="Macleod O."/>
            <person name="Voorheis P."/>
            <person name="Matthews J."/>
            <person name="Matthews K."/>
            <person name="Carrington M."/>
        </authorList>
    </citation>
    <scope>NUCLEOTIDE SEQUENCE [LARGE SCALE GENOMIC DNA]</scope>
    <source>
        <strain evidence="4">Edinburgh</strain>
    </source>
</reference>
<dbReference type="RefSeq" id="XP_028886941.1">
    <property type="nucleotide sequence ID" value="XM_029021519.1"/>
</dbReference>
<dbReference type="InterPro" id="IPR050868">
    <property type="entry name" value="ELMO_domain-containing"/>
</dbReference>
<evidence type="ECO:0000313" key="4">
    <source>
        <dbReference type="EMBL" id="ORC92875.1"/>
    </source>
</evidence>